<evidence type="ECO:0000256" key="2">
    <source>
        <dbReference type="ARBA" id="ARBA00023239"/>
    </source>
</evidence>
<name>A0A2T2WDV1_9FIRM</name>
<accession>A0A2T2WDV1</accession>
<sequence>MRCVLPHGIIASTVTPTNRQGELALNQFVPQVEWLLHEGVDGLSPLGSSGEFAAFDVAERKQILESLVKVVNGRTHIMAGVHHYSTARTIELARHAQAVGADSLLITPPYYMVPTLPQVMDHYRAIAARVSVPIVLYHTTVNTAVDLGTRELVQLFEEKAISGVKMSNAQPDRIASLLQATHGQMTVYVGLDLVAFEGLCHGAQGWISGIPSFAPRAARRLYDAIRRDDLDSARAHWNDLAALAHFEFQQFLSDGNGYGPQWFSVMKAALNMLGVPVGDPILPIQPLSTEDQKMLRSLLIKIGCDAL</sequence>
<reference evidence="6 7" key="1">
    <citation type="journal article" date="2014" name="BMC Genomics">
        <title>Comparison of environmental and isolate Sulfobacillus genomes reveals diverse carbon, sulfur, nitrogen, and hydrogen metabolisms.</title>
        <authorList>
            <person name="Justice N.B."/>
            <person name="Norman A."/>
            <person name="Brown C.T."/>
            <person name="Singh A."/>
            <person name="Thomas B.C."/>
            <person name="Banfield J.F."/>
        </authorList>
    </citation>
    <scope>NUCLEOTIDE SEQUENCE [LARGE SCALE GENOMIC DNA]</scope>
    <source>
        <strain evidence="6">AMDSBA3</strain>
    </source>
</reference>
<evidence type="ECO:0000256" key="3">
    <source>
        <dbReference type="PIRNR" id="PIRNR001365"/>
    </source>
</evidence>
<gene>
    <name evidence="6" type="ORF">C7B45_15040</name>
</gene>
<dbReference type="SMART" id="SM01130">
    <property type="entry name" value="DHDPS"/>
    <property type="match status" value="1"/>
</dbReference>
<dbReference type="InterPro" id="IPR013785">
    <property type="entry name" value="Aldolase_TIM"/>
</dbReference>
<dbReference type="PANTHER" id="PTHR12128">
    <property type="entry name" value="DIHYDRODIPICOLINATE SYNTHASE"/>
    <property type="match status" value="1"/>
</dbReference>
<evidence type="ECO:0000313" key="6">
    <source>
        <dbReference type="EMBL" id="PSR20400.1"/>
    </source>
</evidence>
<dbReference type="GO" id="GO:0008840">
    <property type="term" value="F:4-hydroxy-tetrahydrodipicolinate synthase activity"/>
    <property type="evidence" value="ECO:0007669"/>
    <property type="project" value="TreeGrafter"/>
</dbReference>
<dbReference type="AlphaFoldDB" id="A0A2T2WDV1"/>
<protein>
    <recommendedName>
        <fullName evidence="8">Dihydrodipicolinate synthase family protein</fullName>
    </recommendedName>
</protein>
<evidence type="ECO:0000256" key="5">
    <source>
        <dbReference type="PIRSR" id="PIRSR001365-2"/>
    </source>
</evidence>
<comment type="caution">
    <text evidence="6">The sequence shown here is derived from an EMBL/GenBank/DDBJ whole genome shotgun (WGS) entry which is preliminary data.</text>
</comment>
<feature type="active site" description="Schiff-base intermediate with substrate" evidence="4">
    <location>
        <position position="165"/>
    </location>
</feature>
<keyword evidence="2 3" id="KW-0456">Lyase</keyword>
<dbReference type="EMBL" id="PXYV01000064">
    <property type="protein sequence ID" value="PSR20400.1"/>
    <property type="molecule type" value="Genomic_DNA"/>
</dbReference>
<dbReference type="PIRSF" id="PIRSF001365">
    <property type="entry name" value="DHDPS"/>
    <property type="match status" value="1"/>
</dbReference>
<feature type="active site" description="Proton donor/acceptor" evidence="4">
    <location>
        <position position="137"/>
    </location>
</feature>
<dbReference type="Pfam" id="PF00701">
    <property type="entry name" value="DHDPS"/>
    <property type="match status" value="1"/>
</dbReference>
<dbReference type="Gene3D" id="3.20.20.70">
    <property type="entry name" value="Aldolase class I"/>
    <property type="match status" value="1"/>
</dbReference>
<evidence type="ECO:0000313" key="7">
    <source>
        <dbReference type="Proteomes" id="UP000241848"/>
    </source>
</evidence>
<dbReference type="SUPFAM" id="SSF51569">
    <property type="entry name" value="Aldolase"/>
    <property type="match status" value="1"/>
</dbReference>
<comment type="similarity">
    <text evidence="1 3">Belongs to the DapA family.</text>
</comment>
<dbReference type="CDD" id="cd00408">
    <property type="entry name" value="DHDPS-like"/>
    <property type="match status" value="1"/>
</dbReference>
<evidence type="ECO:0008006" key="8">
    <source>
        <dbReference type="Google" id="ProtNLM"/>
    </source>
</evidence>
<dbReference type="PANTHER" id="PTHR12128:SF66">
    <property type="entry name" value="4-HYDROXY-2-OXOGLUTARATE ALDOLASE, MITOCHONDRIAL"/>
    <property type="match status" value="1"/>
</dbReference>
<dbReference type="PRINTS" id="PR00146">
    <property type="entry name" value="DHPICSNTHASE"/>
</dbReference>
<dbReference type="Proteomes" id="UP000241848">
    <property type="component" value="Unassembled WGS sequence"/>
</dbReference>
<proteinExistence type="inferred from homology"/>
<evidence type="ECO:0000256" key="4">
    <source>
        <dbReference type="PIRSR" id="PIRSR001365-1"/>
    </source>
</evidence>
<organism evidence="6 7">
    <name type="scientific">Sulfobacillus acidophilus</name>
    <dbReference type="NCBI Taxonomy" id="53633"/>
    <lineage>
        <taxon>Bacteria</taxon>
        <taxon>Bacillati</taxon>
        <taxon>Bacillota</taxon>
        <taxon>Clostridia</taxon>
        <taxon>Eubacteriales</taxon>
        <taxon>Clostridiales Family XVII. Incertae Sedis</taxon>
        <taxon>Sulfobacillus</taxon>
    </lineage>
</organism>
<feature type="binding site" evidence="5">
    <location>
        <position position="207"/>
    </location>
    <ligand>
        <name>pyruvate</name>
        <dbReference type="ChEBI" id="CHEBI:15361"/>
    </ligand>
</feature>
<dbReference type="InterPro" id="IPR002220">
    <property type="entry name" value="DapA-like"/>
</dbReference>
<evidence type="ECO:0000256" key="1">
    <source>
        <dbReference type="ARBA" id="ARBA00007592"/>
    </source>
</evidence>